<gene>
    <name evidence="1" type="ORF">Q5P01_004069</name>
</gene>
<protein>
    <submittedName>
        <fullName evidence="1">Uncharacterized protein</fullName>
    </submittedName>
</protein>
<proteinExistence type="predicted"/>
<comment type="caution">
    <text evidence="1">The sequence shown here is derived from an EMBL/GenBank/DDBJ whole genome shotgun (WGS) entry which is preliminary data.</text>
</comment>
<dbReference type="Proteomes" id="UP001187415">
    <property type="component" value="Unassembled WGS sequence"/>
</dbReference>
<evidence type="ECO:0000313" key="2">
    <source>
        <dbReference type="Proteomes" id="UP001187415"/>
    </source>
</evidence>
<accession>A0AA88NI36</accession>
<organism evidence="1 2">
    <name type="scientific">Channa striata</name>
    <name type="common">Snakehead murrel</name>
    <name type="synonym">Ophicephalus striatus</name>
    <dbReference type="NCBI Taxonomy" id="64152"/>
    <lineage>
        <taxon>Eukaryota</taxon>
        <taxon>Metazoa</taxon>
        <taxon>Chordata</taxon>
        <taxon>Craniata</taxon>
        <taxon>Vertebrata</taxon>
        <taxon>Euteleostomi</taxon>
        <taxon>Actinopterygii</taxon>
        <taxon>Neopterygii</taxon>
        <taxon>Teleostei</taxon>
        <taxon>Neoteleostei</taxon>
        <taxon>Acanthomorphata</taxon>
        <taxon>Anabantaria</taxon>
        <taxon>Anabantiformes</taxon>
        <taxon>Channoidei</taxon>
        <taxon>Channidae</taxon>
        <taxon>Channa</taxon>
    </lineage>
</organism>
<evidence type="ECO:0000313" key="1">
    <source>
        <dbReference type="EMBL" id="KAK2859449.1"/>
    </source>
</evidence>
<reference evidence="1" key="1">
    <citation type="submission" date="2023-07" db="EMBL/GenBank/DDBJ databases">
        <title>Chromosome-level Genome Assembly of Striped Snakehead (Channa striata).</title>
        <authorList>
            <person name="Liu H."/>
        </authorList>
    </citation>
    <scope>NUCLEOTIDE SEQUENCE</scope>
    <source>
        <strain evidence="1">Gz</strain>
        <tissue evidence="1">Muscle</tissue>
    </source>
</reference>
<sequence length="75" mass="8971">MTNSSRLFFTCLQDSLSGAMTKVATETQLENTELLRLVPKHPNQQQYWHRHRNQLHLILARLQHKLTVNWQSFER</sequence>
<dbReference type="EMBL" id="JAUPFM010000002">
    <property type="protein sequence ID" value="KAK2859449.1"/>
    <property type="molecule type" value="Genomic_DNA"/>
</dbReference>
<dbReference type="AlphaFoldDB" id="A0AA88NI36"/>
<keyword evidence="2" id="KW-1185">Reference proteome</keyword>
<name>A0AA88NI36_CHASR</name>